<organism evidence="1 2">
    <name type="scientific">Photobacterium leiognathi subsp. mandapamensis</name>
    <name type="common">Photobacterium mandapamensis</name>
    <dbReference type="NCBI Taxonomy" id="48408"/>
    <lineage>
        <taxon>Bacteria</taxon>
        <taxon>Pseudomonadati</taxon>
        <taxon>Pseudomonadota</taxon>
        <taxon>Gammaproteobacteria</taxon>
        <taxon>Vibrionales</taxon>
        <taxon>Vibrionaceae</taxon>
        <taxon>Photobacterium</taxon>
    </lineage>
</organism>
<accession>A0A2T3KYI2</accession>
<evidence type="ECO:0000313" key="1">
    <source>
        <dbReference type="EMBL" id="PSV12862.1"/>
    </source>
</evidence>
<gene>
    <name evidence="1" type="ORF">C0W93_03885</name>
</gene>
<dbReference type="EMBL" id="PYNS01000002">
    <property type="protein sequence ID" value="PSV12862.1"/>
    <property type="molecule type" value="Genomic_DNA"/>
</dbReference>
<dbReference type="AlphaFoldDB" id="A0A2T3KYI2"/>
<proteinExistence type="predicted"/>
<reference evidence="1 2" key="1">
    <citation type="submission" date="2018-03" db="EMBL/GenBank/DDBJ databases">
        <title>Whole genome sequencing of Histamine producing bacteria.</title>
        <authorList>
            <person name="Butler K."/>
        </authorList>
    </citation>
    <scope>NUCLEOTIDE SEQUENCE [LARGE SCALE GENOMIC DNA]</scope>
    <source>
        <strain evidence="1 2">Res.4.1</strain>
    </source>
</reference>
<evidence type="ECO:0000313" key="2">
    <source>
        <dbReference type="Proteomes" id="UP000240530"/>
    </source>
</evidence>
<protein>
    <submittedName>
        <fullName evidence="1">Uncharacterized protein</fullName>
    </submittedName>
</protein>
<sequence length="69" mass="7531">MFNIAPVYLVNNNTPKIRYAQAITSSPSPVEKATVEKKAPTVAGFHGYDNRGEIQPKTTVKGRTINISV</sequence>
<dbReference type="Proteomes" id="UP000240530">
    <property type="component" value="Unassembled WGS sequence"/>
</dbReference>
<comment type="caution">
    <text evidence="1">The sequence shown here is derived from an EMBL/GenBank/DDBJ whole genome shotgun (WGS) entry which is preliminary data.</text>
</comment>
<name>A0A2T3KYI2_PHOLD</name>
<dbReference type="RefSeq" id="WP_008987429.1">
    <property type="nucleotide sequence ID" value="NZ_CP131572.1"/>
</dbReference>